<keyword evidence="3" id="KW-1185">Reference proteome</keyword>
<evidence type="ECO:0000259" key="1">
    <source>
        <dbReference type="Pfam" id="PF01909"/>
    </source>
</evidence>
<evidence type="ECO:0000313" key="2">
    <source>
        <dbReference type="EMBL" id="MZP31212.1"/>
    </source>
</evidence>
<evidence type="ECO:0000313" key="3">
    <source>
        <dbReference type="Proteomes" id="UP000463470"/>
    </source>
</evidence>
<dbReference type="AlphaFoldDB" id="A0A845L3L6"/>
<dbReference type="Pfam" id="PF01909">
    <property type="entry name" value="NTP_transf_2"/>
    <property type="match status" value="1"/>
</dbReference>
<name>A0A845L3L6_9FIRM</name>
<dbReference type="Proteomes" id="UP000463470">
    <property type="component" value="Unassembled WGS sequence"/>
</dbReference>
<sequence>MMILDSQKTLDSLALSDNQRKALQEFKERLQKTIPLRYLVLFGSVARQTAGEDSDVDILVVADKELSDFECRFVSDVIFETNLKYDTTLSFVPVEINQWERRSPFIATLYNEVRRDGVIIE</sequence>
<dbReference type="OrthoDB" id="9813766at2"/>
<reference evidence="2 3" key="1">
    <citation type="submission" date="2020-01" db="EMBL/GenBank/DDBJ databases">
        <title>Whole-genome sequence of Heliobacterium undosum DSM 13378.</title>
        <authorList>
            <person name="Kyndt J.A."/>
            <person name="Meyer T.E."/>
        </authorList>
    </citation>
    <scope>NUCLEOTIDE SEQUENCE [LARGE SCALE GENOMIC DNA]</scope>
    <source>
        <strain evidence="2 3">DSM 13378</strain>
    </source>
</reference>
<protein>
    <recommendedName>
        <fullName evidence="1">Polymerase nucleotidyl transferase domain-containing protein</fullName>
    </recommendedName>
</protein>
<dbReference type="InterPro" id="IPR043519">
    <property type="entry name" value="NT_sf"/>
</dbReference>
<feature type="domain" description="Polymerase nucleotidyl transferase" evidence="1">
    <location>
        <begin position="24"/>
        <end position="78"/>
    </location>
</feature>
<organism evidence="2 3">
    <name type="scientific">Heliomicrobium undosum</name>
    <dbReference type="NCBI Taxonomy" id="121734"/>
    <lineage>
        <taxon>Bacteria</taxon>
        <taxon>Bacillati</taxon>
        <taxon>Bacillota</taxon>
        <taxon>Clostridia</taxon>
        <taxon>Eubacteriales</taxon>
        <taxon>Heliobacteriaceae</taxon>
        <taxon>Heliomicrobium</taxon>
    </lineage>
</organism>
<gene>
    <name evidence="2" type="ORF">GTO91_16005</name>
</gene>
<dbReference type="CDD" id="cd05403">
    <property type="entry name" value="NT_KNTase_like"/>
    <property type="match status" value="1"/>
</dbReference>
<accession>A0A845L3L6</accession>
<dbReference type="InterPro" id="IPR002934">
    <property type="entry name" value="Polymerase_NTP_transf_dom"/>
</dbReference>
<dbReference type="PANTHER" id="PTHR33933">
    <property type="entry name" value="NUCLEOTIDYLTRANSFERASE"/>
    <property type="match status" value="1"/>
</dbReference>
<dbReference type="InterPro" id="IPR052548">
    <property type="entry name" value="Type_VII_TA_antitoxin"/>
</dbReference>
<dbReference type="SUPFAM" id="SSF81301">
    <property type="entry name" value="Nucleotidyltransferase"/>
    <property type="match status" value="1"/>
</dbReference>
<dbReference type="EMBL" id="WXEY01000028">
    <property type="protein sequence ID" value="MZP31212.1"/>
    <property type="molecule type" value="Genomic_DNA"/>
</dbReference>
<dbReference type="GO" id="GO:0016779">
    <property type="term" value="F:nucleotidyltransferase activity"/>
    <property type="evidence" value="ECO:0007669"/>
    <property type="project" value="InterPro"/>
</dbReference>
<comment type="caution">
    <text evidence="2">The sequence shown here is derived from an EMBL/GenBank/DDBJ whole genome shotgun (WGS) entry which is preliminary data.</text>
</comment>
<dbReference type="RefSeq" id="WP_161259732.1">
    <property type="nucleotide sequence ID" value="NZ_WXEY01000028.1"/>
</dbReference>
<dbReference type="Gene3D" id="3.30.460.10">
    <property type="entry name" value="Beta Polymerase, domain 2"/>
    <property type="match status" value="1"/>
</dbReference>
<dbReference type="PANTHER" id="PTHR33933:SF1">
    <property type="entry name" value="PROTEIN ADENYLYLTRANSFERASE MNTA-RELATED"/>
    <property type="match status" value="1"/>
</dbReference>
<proteinExistence type="predicted"/>